<organism evidence="8 9">
    <name type="scientific">Marine Group III euryarchaeote CG-Epi2</name>
    <dbReference type="NCBI Taxonomy" id="1888996"/>
    <lineage>
        <taxon>Archaea</taxon>
        <taxon>Methanobacteriati</taxon>
        <taxon>Thermoplasmatota</taxon>
        <taxon>Thermoplasmata</taxon>
        <taxon>Candidatus Thermoprofundales</taxon>
    </lineage>
</organism>
<evidence type="ECO:0000256" key="2">
    <source>
        <dbReference type="ARBA" id="ARBA00022982"/>
    </source>
</evidence>
<dbReference type="SUPFAM" id="SSF52833">
    <property type="entry name" value="Thioredoxin-like"/>
    <property type="match status" value="1"/>
</dbReference>
<dbReference type="InterPro" id="IPR005746">
    <property type="entry name" value="Thioredoxin"/>
</dbReference>
<dbReference type="PIRSF" id="PIRSF000077">
    <property type="entry name" value="Thioredoxin"/>
    <property type="match status" value="1"/>
</dbReference>
<reference evidence="8 9" key="1">
    <citation type="submission" date="2016-08" db="EMBL/GenBank/DDBJ databases">
        <title>New Insights into Marine Group III Euryarchaeota, from dark to light.</title>
        <authorList>
            <person name="Haro-Moreno J.M."/>
            <person name="Rodriguez-Valera F."/>
            <person name="Lopez-Garcia P."/>
            <person name="Moreira D."/>
            <person name="Martin-Cuadrado A.B."/>
        </authorList>
    </citation>
    <scope>NUCLEOTIDE SEQUENCE [LARGE SCALE GENOMIC DNA]</scope>
    <source>
        <strain evidence="8">CG-Epi2</strain>
    </source>
</reference>
<feature type="domain" description="Thioredoxin" evidence="7">
    <location>
        <begin position="1"/>
        <end position="104"/>
    </location>
</feature>
<dbReference type="PROSITE" id="PS00194">
    <property type="entry name" value="THIOREDOXIN_1"/>
    <property type="match status" value="1"/>
</dbReference>
<keyword evidence="3 6" id="KW-1015">Disulfide bond</keyword>
<dbReference type="PANTHER" id="PTHR45663:SF11">
    <property type="entry name" value="GEO12009P1"/>
    <property type="match status" value="1"/>
</dbReference>
<protein>
    <submittedName>
        <fullName evidence="8">Thioredoxin</fullName>
    </submittedName>
</protein>
<evidence type="ECO:0000256" key="6">
    <source>
        <dbReference type="PIRSR" id="PIRSR000077-4"/>
    </source>
</evidence>
<dbReference type="Pfam" id="PF00085">
    <property type="entry name" value="Thioredoxin"/>
    <property type="match status" value="1"/>
</dbReference>
<evidence type="ECO:0000256" key="3">
    <source>
        <dbReference type="ARBA" id="ARBA00023157"/>
    </source>
</evidence>
<accession>A0A1J5TNX5</accession>
<feature type="site" description="Deprotonates C-terminal active site Cys" evidence="5">
    <location>
        <position position="24"/>
    </location>
</feature>
<dbReference type="EMBL" id="MIYZ01000030">
    <property type="protein sequence ID" value="OIR21891.1"/>
    <property type="molecule type" value="Genomic_DNA"/>
</dbReference>
<evidence type="ECO:0000256" key="1">
    <source>
        <dbReference type="ARBA" id="ARBA00022448"/>
    </source>
</evidence>
<keyword evidence="2" id="KW-0249">Electron transport</keyword>
<evidence type="ECO:0000313" key="9">
    <source>
        <dbReference type="Proteomes" id="UP000183615"/>
    </source>
</evidence>
<feature type="disulfide bond" description="Redox-active" evidence="6">
    <location>
        <begin position="30"/>
        <end position="33"/>
    </location>
</feature>
<dbReference type="PROSITE" id="PS51352">
    <property type="entry name" value="THIOREDOXIN_2"/>
    <property type="match status" value="1"/>
</dbReference>
<feature type="site" description="Contributes to redox potential value" evidence="5">
    <location>
        <position position="32"/>
    </location>
</feature>
<dbReference type="InterPro" id="IPR013766">
    <property type="entry name" value="Thioredoxin_domain"/>
</dbReference>
<evidence type="ECO:0000256" key="5">
    <source>
        <dbReference type="PIRSR" id="PIRSR000077-1"/>
    </source>
</evidence>
<dbReference type="PRINTS" id="PR00421">
    <property type="entry name" value="THIOREDOXIN"/>
</dbReference>
<dbReference type="GO" id="GO:0005829">
    <property type="term" value="C:cytosol"/>
    <property type="evidence" value="ECO:0007669"/>
    <property type="project" value="TreeGrafter"/>
</dbReference>
<dbReference type="InterPro" id="IPR017937">
    <property type="entry name" value="Thioredoxin_CS"/>
</dbReference>
<dbReference type="AlphaFoldDB" id="A0A1J5TNX5"/>
<gene>
    <name evidence="8" type="ORF">BET99_05510</name>
</gene>
<dbReference type="FunFam" id="3.40.30.10:FF:000001">
    <property type="entry name" value="Thioredoxin"/>
    <property type="match status" value="1"/>
</dbReference>
<proteinExistence type="predicted"/>
<name>A0A1J5TNX5_9ARCH</name>
<feature type="active site" description="Nucleophile" evidence="5">
    <location>
        <position position="33"/>
    </location>
</feature>
<dbReference type="GO" id="GO:0045454">
    <property type="term" value="P:cell redox homeostasis"/>
    <property type="evidence" value="ECO:0007669"/>
    <property type="project" value="TreeGrafter"/>
</dbReference>
<dbReference type="GO" id="GO:0015035">
    <property type="term" value="F:protein-disulfide reductase activity"/>
    <property type="evidence" value="ECO:0007669"/>
    <property type="project" value="InterPro"/>
</dbReference>
<dbReference type="InterPro" id="IPR036249">
    <property type="entry name" value="Thioredoxin-like_sf"/>
</dbReference>
<evidence type="ECO:0000259" key="7">
    <source>
        <dbReference type="PROSITE" id="PS51352"/>
    </source>
</evidence>
<feature type="site" description="Contributes to redox potential value" evidence="5">
    <location>
        <position position="31"/>
    </location>
</feature>
<dbReference type="NCBIfam" id="TIGR01068">
    <property type="entry name" value="thioredoxin"/>
    <property type="match status" value="1"/>
</dbReference>
<dbReference type="Proteomes" id="UP000183615">
    <property type="component" value="Unassembled WGS sequence"/>
</dbReference>
<comment type="caution">
    <text evidence="8">The sequence shown here is derived from an EMBL/GenBank/DDBJ whole genome shotgun (WGS) entry which is preliminary data.</text>
</comment>
<dbReference type="Gene3D" id="3.40.30.10">
    <property type="entry name" value="Glutaredoxin"/>
    <property type="match status" value="1"/>
</dbReference>
<dbReference type="CDD" id="cd02947">
    <property type="entry name" value="TRX_family"/>
    <property type="match status" value="1"/>
</dbReference>
<keyword evidence="1" id="KW-0813">Transport</keyword>
<dbReference type="PANTHER" id="PTHR45663">
    <property type="entry name" value="GEO12009P1"/>
    <property type="match status" value="1"/>
</dbReference>
<keyword evidence="4 6" id="KW-0676">Redox-active center</keyword>
<feature type="active site" description="Nucleophile" evidence="5">
    <location>
        <position position="30"/>
    </location>
</feature>
<sequence>MSTIKVTDADFQDTIDSNDLVLIDFWAPWCGPCKAIAPVLEEISDENSNIVIAKMNTDENPTISSQHGIMSIPTMMIFKNGQLVDRLVGALPKPAILEKIEAHL</sequence>
<evidence type="ECO:0000313" key="8">
    <source>
        <dbReference type="EMBL" id="OIR21891.1"/>
    </source>
</evidence>
<evidence type="ECO:0000256" key="4">
    <source>
        <dbReference type="ARBA" id="ARBA00023284"/>
    </source>
</evidence>